<keyword evidence="1" id="KW-0472">Membrane</keyword>
<dbReference type="Proteomes" id="UP000017837">
    <property type="component" value="Unassembled WGS sequence"/>
</dbReference>
<dbReference type="EMBL" id="AWGB01000001">
    <property type="protein sequence ID" value="ESQ94518.1"/>
    <property type="molecule type" value="Genomic_DNA"/>
</dbReference>
<dbReference type="STRING" id="1121022.GCA_000376105_01595"/>
<sequence length="54" mass="5772">MTSNSFELRTLKAHMGVIATHTKEISTMTTQVYTATALAAGTLFMIVALITLGL</sequence>
<dbReference type="PATRIC" id="fig|1121022.4.peg.10"/>
<keyword evidence="3" id="KW-1185">Reference proteome</keyword>
<name>V4RTM5_9CAUL</name>
<protein>
    <submittedName>
        <fullName evidence="2">Uncharacterized protein</fullName>
    </submittedName>
</protein>
<feature type="transmembrane region" description="Helical" evidence="1">
    <location>
        <begin position="32"/>
        <end position="52"/>
    </location>
</feature>
<evidence type="ECO:0000256" key="1">
    <source>
        <dbReference type="SAM" id="Phobius"/>
    </source>
</evidence>
<evidence type="ECO:0000313" key="3">
    <source>
        <dbReference type="Proteomes" id="UP000017837"/>
    </source>
</evidence>
<dbReference type="AlphaFoldDB" id="V4RTM5"/>
<accession>V4RTM5</accession>
<organism evidence="2 3">
    <name type="scientific">Asticcacaulis benevestitus DSM 16100 = ATCC BAA-896</name>
    <dbReference type="NCBI Taxonomy" id="1121022"/>
    <lineage>
        <taxon>Bacteria</taxon>
        <taxon>Pseudomonadati</taxon>
        <taxon>Pseudomonadota</taxon>
        <taxon>Alphaproteobacteria</taxon>
        <taxon>Caulobacterales</taxon>
        <taxon>Caulobacteraceae</taxon>
        <taxon>Asticcacaulis</taxon>
    </lineage>
</organism>
<comment type="caution">
    <text evidence="2">The sequence shown here is derived from an EMBL/GenBank/DDBJ whole genome shotgun (WGS) entry which is preliminary data.</text>
</comment>
<proteinExistence type="predicted"/>
<reference evidence="2 3" key="1">
    <citation type="journal article" date="2014" name="Nature">
        <title>Sequential evolution of bacterial morphology by co-option of a developmental regulator.</title>
        <authorList>
            <person name="Jiang C."/>
            <person name="Brown P.J."/>
            <person name="Ducret A."/>
            <person name="Brun Y.V."/>
        </authorList>
    </citation>
    <scope>NUCLEOTIDE SEQUENCE [LARGE SCALE GENOMIC DNA]</scope>
    <source>
        <strain evidence="2 3">DSM 16100</strain>
    </source>
</reference>
<dbReference type="RefSeq" id="WP_023447236.1">
    <property type="nucleotide sequence ID" value="NZ_AQWM01000004.1"/>
</dbReference>
<evidence type="ECO:0000313" key="2">
    <source>
        <dbReference type="EMBL" id="ESQ94518.1"/>
    </source>
</evidence>
<gene>
    <name evidence="2" type="ORF">ABENE_00055</name>
</gene>
<keyword evidence="1" id="KW-1133">Transmembrane helix</keyword>
<keyword evidence="1" id="KW-0812">Transmembrane</keyword>